<evidence type="ECO:0000313" key="3">
    <source>
        <dbReference type="EMBL" id="SEN51004.1"/>
    </source>
</evidence>
<evidence type="ECO:0000259" key="2">
    <source>
        <dbReference type="Pfam" id="PF13478"/>
    </source>
</evidence>
<dbReference type="Pfam" id="PF13478">
    <property type="entry name" value="XdhC_C"/>
    <property type="match status" value="1"/>
</dbReference>
<keyword evidence="4" id="KW-1185">Reference proteome</keyword>
<evidence type="ECO:0000259" key="1">
    <source>
        <dbReference type="Pfam" id="PF02625"/>
    </source>
</evidence>
<dbReference type="PANTHER" id="PTHR30388">
    <property type="entry name" value="ALDEHYDE OXIDOREDUCTASE MOLYBDENUM COFACTOR ASSEMBLY PROTEIN"/>
    <property type="match status" value="1"/>
</dbReference>
<dbReference type="EMBL" id="FOCM01000004">
    <property type="protein sequence ID" value="SEN51004.1"/>
    <property type="molecule type" value="Genomic_DNA"/>
</dbReference>
<evidence type="ECO:0000313" key="4">
    <source>
        <dbReference type="Proteomes" id="UP000199372"/>
    </source>
</evidence>
<name>A0A1H8H4V7_9RHOB</name>
<dbReference type="Pfam" id="PF02625">
    <property type="entry name" value="XdhC_CoxI"/>
    <property type="match status" value="1"/>
</dbReference>
<dbReference type="InterPro" id="IPR014308">
    <property type="entry name" value="Xanthine_DH_XdhC"/>
</dbReference>
<feature type="domain" description="XdhC Rossmann" evidence="2">
    <location>
        <begin position="106"/>
        <end position="236"/>
    </location>
</feature>
<organism evidence="3 4">
    <name type="scientific">Palleronia pelagia</name>
    <dbReference type="NCBI Taxonomy" id="387096"/>
    <lineage>
        <taxon>Bacteria</taxon>
        <taxon>Pseudomonadati</taxon>
        <taxon>Pseudomonadota</taxon>
        <taxon>Alphaproteobacteria</taxon>
        <taxon>Rhodobacterales</taxon>
        <taxon>Roseobacteraceae</taxon>
        <taxon>Palleronia</taxon>
    </lineage>
</organism>
<dbReference type="AlphaFoldDB" id="A0A1H8H4V7"/>
<dbReference type="Proteomes" id="UP000199372">
    <property type="component" value="Unassembled WGS sequence"/>
</dbReference>
<dbReference type="Gene3D" id="3.40.50.720">
    <property type="entry name" value="NAD(P)-binding Rossmann-like Domain"/>
    <property type="match status" value="1"/>
</dbReference>
<dbReference type="OrthoDB" id="61481at2"/>
<sequence length="253" mass="26268">MSAVWVEVLRARGSAPRDAGTAMRVTETGADGTIGGGTLEHRAIAIARDMLRDGTDTATRSFPLGPGLGQCCGGAVTLGFGRAPRPVDPVPVFAERAAPAAGAPALWIWGAGHVGRAVVAALPPAAFDVTWIDADRSRFPDPAPRHVDVVPAADMPRLAVRAPRSARHLVFTYSHDIDLALCAALLRHGAAGIGLIGSDTKWARFSKRLRAMGLDPGAITCPIGDKSLGKAPMDIARGTVEALLAHSDIRAAS</sequence>
<accession>A0A1H8H4V7</accession>
<dbReference type="InterPro" id="IPR003777">
    <property type="entry name" value="XdhC_CoxI"/>
</dbReference>
<protein>
    <submittedName>
        <fullName evidence="3">Molybdenum cofactor sulfurylase</fullName>
    </submittedName>
</protein>
<dbReference type="RefSeq" id="WP_091845518.1">
    <property type="nucleotide sequence ID" value="NZ_FOCM01000004.1"/>
</dbReference>
<proteinExistence type="predicted"/>
<reference evidence="4" key="1">
    <citation type="submission" date="2016-10" db="EMBL/GenBank/DDBJ databases">
        <authorList>
            <person name="Varghese N."/>
            <person name="Submissions S."/>
        </authorList>
    </citation>
    <scope>NUCLEOTIDE SEQUENCE [LARGE SCALE GENOMIC DNA]</scope>
    <source>
        <strain evidence="4">DSM 26893</strain>
    </source>
</reference>
<dbReference type="PANTHER" id="PTHR30388:SF6">
    <property type="entry name" value="XANTHINE DEHYDROGENASE SUBUNIT A-RELATED"/>
    <property type="match status" value="1"/>
</dbReference>
<dbReference type="InterPro" id="IPR027051">
    <property type="entry name" value="XdhC_Rossmann_dom"/>
</dbReference>
<dbReference type="NCBIfam" id="TIGR02964">
    <property type="entry name" value="xanthine_xdhC"/>
    <property type="match status" value="1"/>
</dbReference>
<gene>
    <name evidence="3" type="ORF">SAMN04488011_104311</name>
</gene>
<feature type="domain" description="XdhC- CoxI" evidence="1">
    <location>
        <begin position="3"/>
        <end position="59"/>
    </location>
</feature>
<dbReference type="InterPro" id="IPR052698">
    <property type="entry name" value="MoCofactor_Util/Proc"/>
</dbReference>